<dbReference type="InterPro" id="IPR029063">
    <property type="entry name" value="SAM-dependent_MTases_sf"/>
</dbReference>
<evidence type="ECO:0000259" key="1">
    <source>
        <dbReference type="PROSITE" id="PS50123"/>
    </source>
</evidence>
<dbReference type="InterPro" id="IPR022642">
    <property type="entry name" value="CheR_C"/>
</dbReference>
<dbReference type="InterPro" id="IPR050903">
    <property type="entry name" value="Bact_Chemotaxis_MeTrfase"/>
</dbReference>
<dbReference type="InterPro" id="IPR000780">
    <property type="entry name" value="CheR_MeTrfase"/>
</dbReference>
<comment type="caution">
    <text evidence="2">The sequence shown here is derived from an EMBL/GenBank/DDBJ whole genome shotgun (WGS) entry which is preliminary data.</text>
</comment>
<reference evidence="2 3" key="1">
    <citation type="submission" date="2020-09" db="EMBL/GenBank/DDBJ databases">
        <title>Roseomonas.</title>
        <authorList>
            <person name="Zhu W."/>
        </authorList>
    </citation>
    <scope>NUCLEOTIDE SEQUENCE [LARGE SCALE GENOMIC DNA]</scope>
    <source>
        <strain evidence="2 3">1311</strain>
    </source>
</reference>
<dbReference type="EMBL" id="JACTNF010000001">
    <property type="protein sequence ID" value="MBO1073299.1"/>
    <property type="molecule type" value="Genomic_DNA"/>
</dbReference>
<dbReference type="Pfam" id="PF01739">
    <property type="entry name" value="CheR"/>
    <property type="match status" value="1"/>
</dbReference>
<dbReference type="RefSeq" id="WP_207444902.1">
    <property type="nucleotide sequence ID" value="NZ_CP061091.1"/>
</dbReference>
<dbReference type="SMART" id="SM00138">
    <property type="entry name" value="MeTrc"/>
    <property type="match status" value="1"/>
</dbReference>
<evidence type="ECO:0000313" key="2">
    <source>
        <dbReference type="EMBL" id="MBO1073299.1"/>
    </source>
</evidence>
<dbReference type="PANTHER" id="PTHR24422">
    <property type="entry name" value="CHEMOTAXIS PROTEIN METHYLTRANSFERASE"/>
    <property type="match status" value="1"/>
</dbReference>
<keyword evidence="3" id="KW-1185">Reference proteome</keyword>
<dbReference type="SUPFAM" id="SSF53335">
    <property type="entry name" value="S-adenosyl-L-methionine-dependent methyltransferases"/>
    <property type="match status" value="1"/>
</dbReference>
<dbReference type="Proteomes" id="UP001518990">
    <property type="component" value="Unassembled WGS sequence"/>
</dbReference>
<feature type="domain" description="CheR-type methyltransferase" evidence="1">
    <location>
        <begin position="65"/>
        <end position="243"/>
    </location>
</feature>
<protein>
    <recommendedName>
        <fullName evidence="1">CheR-type methyltransferase domain-containing protein</fullName>
    </recommendedName>
</protein>
<accession>A0ABS3K763</accession>
<evidence type="ECO:0000313" key="3">
    <source>
        <dbReference type="Proteomes" id="UP001518990"/>
    </source>
</evidence>
<dbReference type="PROSITE" id="PS50123">
    <property type="entry name" value="CHER"/>
    <property type="match status" value="1"/>
</dbReference>
<name>A0ABS3K763_9PROT</name>
<dbReference type="Gene3D" id="3.40.50.150">
    <property type="entry name" value="Vaccinia Virus protein VP39"/>
    <property type="match status" value="1"/>
</dbReference>
<sequence length="265" mass="27613">MPAVAPAGPPPETPPDIAGVMAALGQLLGLAPSAVLRGRLARSAALLPALRHRPPAIDDPAWARLIDAVTVPETRLFRHPALLESLAETVLPVLGAQAASRPLQLVSAGCATGEEAYSLGMLTLGAGLPARVLGLDIARPGLAAAEAPCWPPGPPDPARDVPPRYRPLLERSGGALRPCPALRQALRFRRANLLDPLPLRDADLILCRNVLIYMLPEARTAVVAGLVAALRPGGALVLGATDSPPPGLGLEPWQPGSTAIWRRKS</sequence>
<proteinExistence type="predicted"/>
<dbReference type="PANTHER" id="PTHR24422:SF10">
    <property type="entry name" value="CHEMOTAXIS PROTEIN METHYLTRANSFERASE 2"/>
    <property type="match status" value="1"/>
</dbReference>
<dbReference type="PRINTS" id="PR00996">
    <property type="entry name" value="CHERMTFRASE"/>
</dbReference>
<gene>
    <name evidence="2" type="ORF">IAI60_01605</name>
</gene>
<organism evidence="2 3">
    <name type="scientific">Roseomonas marmotae</name>
    <dbReference type="NCBI Taxonomy" id="2768161"/>
    <lineage>
        <taxon>Bacteria</taxon>
        <taxon>Pseudomonadati</taxon>
        <taxon>Pseudomonadota</taxon>
        <taxon>Alphaproteobacteria</taxon>
        <taxon>Acetobacterales</taxon>
        <taxon>Roseomonadaceae</taxon>
        <taxon>Roseomonas</taxon>
    </lineage>
</organism>